<dbReference type="Proteomes" id="UP001265550">
    <property type="component" value="Unassembled WGS sequence"/>
</dbReference>
<sequence length="90" mass="10291">MGEGDQVSFDFPSNDPLLDPQGKSYRTWLQWFNWVHLTIQAVRQAGPTAERPTNLLWIGRAFYDTTLNKPVYVAQVRPTIIWRDAAGVTV</sequence>
<comment type="caution">
    <text evidence="1">The sequence shown here is derived from an EMBL/GenBank/DDBJ whole genome shotgun (WGS) entry which is preliminary data.</text>
</comment>
<protein>
    <submittedName>
        <fullName evidence="1">Uncharacterized protein</fullName>
    </submittedName>
</protein>
<dbReference type="EMBL" id="JAVDWE010000004">
    <property type="protein sequence ID" value="MDR7094154.1"/>
    <property type="molecule type" value="Genomic_DNA"/>
</dbReference>
<name>A0ABU1V9L9_9BURK</name>
<organism evidence="1 2">
    <name type="scientific">Hydrogenophaga laconesensis</name>
    <dbReference type="NCBI Taxonomy" id="1805971"/>
    <lineage>
        <taxon>Bacteria</taxon>
        <taxon>Pseudomonadati</taxon>
        <taxon>Pseudomonadota</taxon>
        <taxon>Betaproteobacteria</taxon>
        <taxon>Burkholderiales</taxon>
        <taxon>Comamonadaceae</taxon>
        <taxon>Hydrogenophaga</taxon>
    </lineage>
</organism>
<evidence type="ECO:0000313" key="2">
    <source>
        <dbReference type="Proteomes" id="UP001265550"/>
    </source>
</evidence>
<keyword evidence="2" id="KW-1185">Reference proteome</keyword>
<accession>A0ABU1V9L9</accession>
<reference evidence="1 2" key="1">
    <citation type="submission" date="2023-07" db="EMBL/GenBank/DDBJ databases">
        <title>Sorghum-associated microbial communities from plants grown in Nebraska, USA.</title>
        <authorList>
            <person name="Schachtman D."/>
        </authorList>
    </citation>
    <scope>NUCLEOTIDE SEQUENCE [LARGE SCALE GENOMIC DNA]</scope>
    <source>
        <strain evidence="1 2">BE240</strain>
    </source>
</reference>
<proteinExistence type="predicted"/>
<evidence type="ECO:0000313" key="1">
    <source>
        <dbReference type="EMBL" id="MDR7094154.1"/>
    </source>
</evidence>
<gene>
    <name evidence="1" type="ORF">J2X09_001892</name>
</gene>